<protein>
    <submittedName>
        <fullName evidence="3">HDC00979</fullName>
    </submittedName>
</protein>
<accession>Q6IHT9</accession>
<organism evidence="3">
    <name type="scientific">Drosophila melanogaster</name>
    <name type="common">Fruit fly</name>
    <dbReference type="NCBI Taxonomy" id="7227"/>
    <lineage>
        <taxon>Eukaryota</taxon>
        <taxon>Metazoa</taxon>
        <taxon>Ecdysozoa</taxon>
        <taxon>Arthropoda</taxon>
        <taxon>Hexapoda</taxon>
        <taxon>Insecta</taxon>
        <taxon>Pterygota</taxon>
        <taxon>Neoptera</taxon>
        <taxon>Endopterygota</taxon>
        <taxon>Diptera</taxon>
        <taxon>Brachycera</taxon>
        <taxon>Muscomorpha</taxon>
        <taxon>Ephydroidea</taxon>
        <taxon>Drosophilidae</taxon>
        <taxon>Drosophila</taxon>
        <taxon>Sophophora</taxon>
    </lineage>
</organism>
<gene>
    <name evidence="3" type="ORF">HDC00979</name>
</gene>
<keyword evidence="2" id="KW-0732">Signal</keyword>
<feature type="region of interest" description="Disordered" evidence="1">
    <location>
        <begin position="35"/>
        <end position="61"/>
    </location>
</feature>
<proteinExistence type="predicted"/>
<feature type="signal peptide" evidence="2">
    <location>
        <begin position="1"/>
        <end position="19"/>
    </location>
</feature>
<evidence type="ECO:0000256" key="2">
    <source>
        <dbReference type="SAM" id="SignalP"/>
    </source>
</evidence>
<name>Q6IHT9_DROME</name>
<evidence type="ECO:0000256" key="1">
    <source>
        <dbReference type="SAM" id="MobiDB-lite"/>
    </source>
</evidence>
<evidence type="ECO:0000313" key="3">
    <source>
        <dbReference type="EMBL" id="DAA03526.1"/>
    </source>
</evidence>
<dbReference type="EMBL" id="BK003327">
    <property type="protein sequence ID" value="DAA03526.1"/>
    <property type="molecule type" value="Genomic_DNA"/>
</dbReference>
<sequence>MAQFVVFAVLLSEVFFSRARLLRFEAPRKRASCFGELQPGLMSRPGRRSKSSSSSSRREAVQHLGTVGVRLNMAQEAAERGLAANAKSSPFPKTSCMENISGLGFEEDN</sequence>
<dbReference type="AlphaFoldDB" id="Q6IHT9"/>
<feature type="chain" id="PRO_5004275811" evidence="2">
    <location>
        <begin position="20"/>
        <end position="109"/>
    </location>
</feature>
<reference evidence="3" key="1">
    <citation type="journal article" date="2003" name="Genome Biol.">
        <title>An integrated gene annotation and transcriptional profiling approach towards the full gene content of the Drosophila genome.</title>
        <authorList>
            <person name="Hild M."/>
            <person name="Beckmann B."/>
            <person name="Haas S.A."/>
            <person name="Koch B."/>
            <person name="Solovyev V."/>
            <person name="Busold C."/>
            <person name="Fellenberg K."/>
            <person name="Boutros M."/>
            <person name="Vingron M."/>
            <person name="Sauer F."/>
            <person name="Hoheisel J.D."/>
            <person name="Paro R."/>
        </authorList>
    </citation>
    <scope>NUCLEOTIDE SEQUENCE</scope>
</reference>